<feature type="compositionally biased region" description="Polar residues" evidence="1">
    <location>
        <begin position="855"/>
        <end position="865"/>
    </location>
</feature>
<evidence type="ECO:0000313" key="3">
    <source>
        <dbReference type="EMBL" id="SMN20494.1"/>
    </source>
</evidence>
<feature type="compositionally biased region" description="Polar residues" evidence="1">
    <location>
        <begin position="507"/>
        <end position="524"/>
    </location>
</feature>
<feature type="compositionally biased region" description="Low complexity" evidence="1">
    <location>
        <begin position="629"/>
        <end position="640"/>
    </location>
</feature>
<feature type="region of interest" description="Disordered" evidence="1">
    <location>
        <begin position="248"/>
        <end position="330"/>
    </location>
</feature>
<feature type="region of interest" description="Disordered" evidence="1">
    <location>
        <begin position="104"/>
        <end position="128"/>
    </location>
</feature>
<dbReference type="GO" id="GO:0005737">
    <property type="term" value="C:cytoplasm"/>
    <property type="evidence" value="ECO:0007669"/>
    <property type="project" value="TreeGrafter"/>
</dbReference>
<dbReference type="PANTHER" id="PTHR28089">
    <property type="entry name" value="PROTEIN ZDS1-RELATED"/>
    <property type="match status" value="1"/>
</dbReference>
<feature type="compositionally biased region" description="Polar residues" evidence="1">
    <location>
        <begin position="907"/>
        <end position="924"/>
    </location>
</feature>
<feature type="compositionally biased region" description="Basic and acidic residues" evidence="1">
    <location>
        <begin position="647"/>
        <end position="660"/>
    </location>
</feature>
<sequence>MSNNDNNIQPQNVRLRKRTPQMISNIENARDKRKSEVLIAAQSLDNEIQSVKQLKRLSIGSLDLLIDPELEFRVNNNNNNNNNNTISTSSNDLNSIKRKSWISNSNNTSINNLSDQSLESNDSTIDSDSIVNSSIDVTRAEYLHDESTQNALAEESSTTPSRFTSSSTINSSTTTRHLSGINSLRRGSHNVGTRRTLSANTLTDNEQDEDEDFTNHLLWVPANQHPNVKPENYIELVQDALHNIQIQDSNEDNDNDNNSNQGQNEISLNQNKENLQRRKSNVSNSNNNINNNKKKKKYNRTLVRRPSSLRKSYTELSENSDHTSLDDNEDNKNVVLNMKRNSHSNQRTASLKDITEELTKISNNAGLTNSDAITLARTLSMAGSFTGMDDEALLDDGSNSNLDDNNNNNNILQSQDIKTNNDNSESNSVDEFASKMFMKNGLTIPQRSSLRRSKFNTYRIRSADSTTTTTTTDNTRDTKRHSSDIVQRESLINDDTKTLHMPHSPIAFNNDSPSTIASAESPGSISDLYDHYTQLNKGSKTDLEENSDEDSNILDNDDDEIDTSGPASQDSSLLSSDSVLYRPSQSTNVRGSSNVSLLHENTEALMNNDNTSSYTPLLNNNTTTSRPGNDNNNNNNNNDNWSWSGKSENHHYNDHTNESRDLIDNTHSEANVNLKNRSNHSKNRHKPILNISNTNRNSDFTSNPKITYKTNTVSERPTLKKSSADNIVLAETTEHRSSKAPSSSSSYNGSESNVTTNSEISSHATVLDENKDNNTNIVPKKPSLEEKLVKLFKRRTHRRRSSNSNNQSVTKTNESGVQEELKKKISKFRKHQRKQPTSVNPAVEISPVVDEKQATVPQRIQSHDTSPVHRDNLQSPEPTHSSEDDELPTLQPAVSVTSTKNKEPGSPTIQTDIPGNESGNSPFTETVHELDGDDSQDISANSESIVNTSFKSESSALNLESNKSLDQVDTSADISQATVVAPSQSPVSSSLPPRRLTFADVKRPEKPNAPIKFTDSAFGFPLPELTNSTVIMFDHRLGINVERAIYRLSHLKLSDSKRELRQQVLLSNFMYSYLNLVNHTLYLEQSDANTTGDFDDYNSDEQDIEIEDETNQSSENNANKYQNRAIEGSRNDPRAVTQNGGLLYNGQSSGNSNVEYTTEHNNSNGTILIPDI</sequence>
<feature type="compositionally biased region" description="Low complexity" evidence="1">
    <location>
        <begin position="568"/>
        <end position="577"/>
    </location>
</feature>
<organism evidence="3 4">
    <name type="scientific">Maudiozyma saulgeensis</name>
    <dbReference type="NCBI Taxonomy" id="1789683"/>
    <lineage>
        <taxon>Eukaryota</taxon>
        <taxon>Fungi</taxon>
        <taxon>Dikarya</taxon>
        <taxon>Ascomycota</taxon>
        <taxon>Saccharomycotina</taxon>
        <taxon>Saccharomycetes</taxon>
        <taxon>Saccharomycetales</taxon>
        <taxon>Saccharomycetaceae</taxon>
        <taxon>Maudiozyma</taxon>
    </lineage>
</organism>
<dbReference type="InterPro" id="IPR040206">
    <property type="entry name" value="Zds1/2"/>
</dbReference>
<dbReference type="GO" id="GO:0030010">
    <property type="term" value="P:establishment of cell polarity"/>
    <property type="evidence" value="ECO:0007669"/>
    <property type="project" value="TreeGrafter"/>
</dbReference>
<feature type="compositionally biased region" description="Basic residues" evidence="1">
    <location>
        <begin position="824"/>
        <end position="834"/>
    </location>
</feature>
<dbReference type="AlphaFoldDB" id="A0A1X7R4M1"/>
<feature type="compositionally biased region" description="Polar residues" evidence="1">
    <location>
        <begin position="605"/>
        <end position="628"/>
    </location>
</feature>
<dbReference type="Pfam" id="PF08632">
    <property type="entry name" value="Zds_C"/>
    <property type="match status" value="1"/>
</dbReference>
<feature type="compositionally biased region" description="Low complexity" evidence="1">
    <location>
        <begin position="281"/>
        <end position="291"/>
    </location>
</feature>
<dbReference type="EMBL" id="FXLY01000005">
    <property type="protein sequence ID" value="SMN20494.1"/>
    <property type="molecule type" value="Genomic_DNA"/>
</dbReference>
<feature type="domain" description="Protein Zds1 C-terminal" evidence="2">
    <location>
        <begin position="1026"/>
        <end position="1078"/>
    </location>
</feature>
<feature type="region of interest" description="Disordered" evidence="1">
    <location>
        <begin position="396"/>
        <end position="427"/>
    </location>
</feature>
<feature type="compositionally biased region" description="Polar residues" evidence="1">
    <location>
        <begin position="190"/>
        <end position="204"/>
    </location>
</feature>
<feature type="region of interest" description="Disordered" evidence="1">
    <location>
        <begin position="673"/>
        <end position="706"/>
    </location>
</feature>
<dbReference type="OrthoDB" id="5589766at2759"/>
<name>A0A1X7R4M1_9SACH</name>
<keyword evidence="4" id="KW-1185">Reference proteome</keyword>
<feature type="compositionally biased region" description="Polar residues" evidence="1">
    <location>
        <begin position="753"/>
        <end position="764"/>
    </location>
</feature>
<dbReference type="PANTHER" id="PTHR28089:SF1">
    <property type="entry name" value="PROTEIN ZDS1-RELATED"/>
    <property type="match status" value="1"/>
</dbReference>
<feature type="compositionally biased region" description="Low complexity" evidence="1">
    <location>
        <begin position="464"/>
        <end position="473"/>
    </location>
</feature>
<dbReference type="InterPro" id="IPR013941">
    <property type="entry name" value="ZDS1_C"/>
</dbReference>
<evidence type="ECO:0000313" key="4">
    <source>
        <dbReference type="Proteomes" id="UP000196158"/>
    </source>
</evidence>
<feature type="compositionally biased region" description="Polar residues" evidence="1">
    <location>
        <begin position="690"/>
        <end position="706"/>
    </location>
</feature>
<feature type="compositionally biased region" description="Polar residues" evidence="1">
    <location>
        <begin position="807"/>
        <end position="816"/>
    </location>
</feature>
<reference evidence="3 4" key="1">
    <citation type="submission" date="2017-04" db="EMBL/GenBank/DDBJ databases">
        <authorList>
            <person name="Afonso C.L."/>
            <person name="Miller P.J."/>
            <person name="Scott M.A."/>
            <person name="Spackman E."/>
            <person name="Goraichik I."/>
            <person name="Dimitrov K.M."/>
            <person name="Suarez D.L."/>
            <person name="Swayne D.E."/>
        </authorList>
    </citation>
    <scope>NUCLEOTIDE SEQUENCE [LARGE SCALE GENOMIC DNA]</scope>
</reference>
<accession>A0A1X7R4M1</accession>
<evidence type="ECO:0000259" key="2">
    <source>
        <dbReference type="SMART" id="SM01327"/>
    </source>
</evidence>
<feature type="compositionally biased region" description="Basic residues" evidence="1">
    <location>
        <begin position="677"/>
        <end position="687"/>
    </location>
</feature>
<dbReference type="STRING" id="1789683.A0A1X7R4M1"/>
<feature type="region of interest" description="Disordered" evidence="1">
    <location>
        <begin position="146"/>
        <end position="209"/>
    </location>
</feature>
<feature type="compositionally biased region" description="Basic and acidic residues" evidence="1">
    <location>
        <begin position="474"/>
        <end position="487"/>
    </location>
</feature>
<feature type="compositionally biased region" description="Low complexity" evidence="1">
    <location>
        <begin position="739"/>
        <end position="752"/>
    </location>
</feature>
<feature type="compositionally biased region" description="Low complexity" evidence="1">
    <location>
        <begin position="256"/>
        <end position="265"/>
    </location>
</feature>
<proteinExistence type="predicted"/>
<dbReference type="GO" id="GO:0010971">
    <property type="term" value="P:positive regulation of G2/M transition of mitotic cell cycle"/>
    <property type="evidence" value="ECO:0007669"/>
    <property type="project" value="TreeGrafter"/>
</dbReference>
<feature type="compositionally biased region" description="Acidic residues" evidence="1">
    <location>
        <begin position="544"/>
        <end position="562"/>
    </location>
</feature>
<dbReference type="SMART" id="SM01327">
    <property type="entry name" value="Zds_C"/>
    <property type="match status" value="1"/>
</dbReference>
<feature type="compositionally biased region" description="Polar residues" evidence="1">
    <location>
        <begin position="1136"/>
        <end position="1148"/>
    </location>
</feature>
<feature type="compositionally biased region" description="Basic residues" evidence="1">
    <location>
        <begin position="292"/>
        <end position="303"/>
    </location>
</feature>
<feature type="region of interest" description="Disordered" evidence="1">
    <location>
        <begin position="605"/>
        <end position="660"/>
    </location>
</feature>
<feature type="region of interest" description="Disordered" evidence="1">
    <location>
        <begin position="730"/>
        <end position="939"/>
    </location>
</feature>
<feature type="region of interest" description="Disordered" evidence="1">
    <location>
        <begin position="448"/>
        <end position="577"/>
    </location>
</feature>
<feature type="region of interest" description="Disordered" evidence="1">
    <location>
        <begin position="1123"/>
        <end position="1148"/>
    </location>
</feature>
<dbReference type="Proteomes" id="UP000196158">
    <property type="component" value="Unassembled WGS sequence"/>
</dbReference>
<feature type="compositionally biased region" description="Low complexity" evidence="1">
    <location>
        <begin position="156"/>
        <end position="175"/>
    </location>
</feature>
<evidence type="ECO:0000256" key="1">
    <source>
        <dbReference type="SAM" id="MobiDB-lite"/>
    </source>
</evidence>
<protein>
    <submittedName>
        <fullName evidence="3">Similar to Saccharomyces cerevisiae YMR273C ZDS1 Protein with a role in regulating Swe1p-dependent polarized growth</fullName>
    </submittedName>
</protein>
<feature type="compositionally biased region" description="Basic residues" evidence="1">
    <location>
        <begin position="790"/>
        <end position="801"/>
    </location>
</feature>
<gene>
    <name evidence="3" type="ORF">KASA_0N04818G</name>
</gene>